<gene>
    <name evidence="1" type="ORF">DCC35_09395</name>
</gene>
<dbReference type="RefSeq" id="WP_137090527.1">
    <property type="nucleotide sequence ID" value="NZ_CP028923.1"/>
</dbReference>
<dbReference type="OrthoDB" id="1488838at2"/>
<dbReference type="Gene3D" id="2.60.120.260">
    <property type="entry name" value="Galactose-binding domain-like"/>
    <property type="match status" value="1"/>
</dbReference>
<reference evidence="1 2" key="1">
    <citation type="submission" date="2018-04" db="EMBL/GenBank/DDBJ databases">
        <title>Complete genome uncultured novel isolate.</title>
        <authorList>
            <person name="Merlino G."/>
        </authorList>
    </citation>
    <scope>NUCLEOTIDE SEQUENCE [LARGE SCALE GENOMIC DNA]</scope>
    <source>
        <strain evidence="2">R1DC9</strain>
    </source>
</reference>
<evidence type="ECO:0000313" key="2">
    <source>
        <dbReference type="Proteomes" id="UP000298616"/>
    </source>
</evidence>
<organism evidence="1 2">
    <name type="scientific">Mangrovivirga cuniculi</name>
    <dbReference type="NCBI Taxonomy" id="2715131"/>
    <lineage>
        <taxon>Bacteria</taxon>
        <taxon>Pseudomonadati</taxon>
        <taxon>Bacteroidota</taxon>
        <taxon>Cytophagia</taxon>
        <taxon>Cytophagales</taxon>
        <taxon>Mangrovivirgaceae</taxon>
        <taxon>Mangrovivirga</taxon>
    </lineage>
</organism>
<dbReference type="AlphaFoldDB" id="A0A4D7JFG0"/>
<protein>
    <submittedName>
        <fullName evidence="1">Uncharacterized protein</fullName>
    </submittedName>
</protein>
<name>A0A4D7JFG0_9BACT</name>
<dbReference type="Proteomes" id="UP000298616">
    <property type="component" value="Chromosome"/>
</dbReference>
<sequence>MFKYLLTISIFIVFWNESFSQIEEVIISTAETKISSRSRQNNDTIINQIPFFDDFSDHRTGFKQDLWLVTENVELLETGGENIPSIGSIRLDGTRGNGSAYTNANTNGYADELTSNILDLSVIPETQRDSTYLGFYYQKQGFGEIPDSEDSLIIEFLTQSENWVNALSISGSEITQTDTFFYKSIKIPDSLFHQKFMFRFRNYGNLSGPFDAWNIDYVTLLSSQDGNEGDYPDRTLVSLPGQLFDQYYSIPIDHLKENLPQNTSPNGVFGKNLSSSLRVVEYGMNLLDRETGTIIDSLQKPIVKDTIFSRLGQKLFYSIPEKESSKLNEYIANHDSDSLFIEGFFYSQPDDSVFYNTVDFRVNDTVSVVYPFIDYYAYDDHSPESGFQANGSGSIIAAEYIIPFPDTLTAIDIYFLNNPGELIVPYISTDLTTNQNSRSSSVILPEDGSPARYKIDPLVVEDTVYVGFQKFADFGLPIGLDKNSNNGEKIYVNLDGFWQKNRDIKGSIMIRPVFGKQEIITGISFPAPLQIPLKYIRILQKNILSFQNRFIIGLFITLRVS</sequence>
<evidence type="ECO:0000313" key="1">
    <source>
        <dbReference type="EMBL" id="QCK14939.1"/>
    </source>
</evidence>
<dbReference type="KEGG" id="fpf:DCC35_09395"/>
<keyword evidence="2" id="KW-1185">Reference proteome</keyword>
<proteinExistence type="predicted"/>
<accession>A0A4D7JFG0</accession>
<dbReference type="EMBL" id="CP028923">
    <property type="protein sequence ID" value="QCK14939.1"/>
    <property type="molecule type" value="Genomic_DNA"/>
</dbReference>